<proteinExistence type="predicted"/>
<evidence type="ECO:0000256" key="5">
    <source>
        <dbReference type="ARBA" id="ARBA00023136"/>
    </source>
</evidence>
<keyword evidence="3" id="KW-0732">Signal</keyword>
<dbReference type="InterPro" id="IPR007110">
    <property type="entry name" value="Ig-like_dom"/>
</dbReference>
<dbReference type="PANTHER" id="PTHR19433">
    <property type="entry name" value="T-CELL RECEPTOR ALPHA CHAIN V REGION-RELATED"/>
    <property type="match status" value="1"/>
</dbReference>
<keyword evidence="6" id="KW-1015">Disulfide bond</keyword>
<comment type="subcellular location">
    <subcellularLocation>
        <location evidence="1">Cell membrane</location>
    </subcellularLocation>
</comment>
<organism evidence="9 10">
    <name type="scientific">Labrus bergylta</name>
    <name type="common">ballan wrasse</name>
    <dbReference type="NCBI Taxonomy" id="56723"/>
    <lineage>
        <taxon>Eukaryota</taxon>
        <taxon>Metazoa</taxon>
        <taxon>Chordata</taxon>
        <taxon>Craniata</taxon>
        <taxon>Vertebrata</taxon>
        <taxon>Euteleostomi</taxon>
        <taxon>Actinopterygii</taxon>
        <taxon>Neopterygii</taxon>
        <taxon>Teleostei</taxon>
        <taxon>Neoteleostei</taxon>
        <taxon>Acanthomorphata</taxon>
        <taxon>Eupercaria</taxon>
        <taxon>Labriformes</taxon>
        <taxon>Labridae</taxon>
        <taxon>Labrus</taxon>
    </lineage>
</organism>
<reference evidence="9" key="1">
    <citation type="submission" date="2025-05" db="UniProtKB">
        <authorList>
            <consortium name="Ensembl"/>
        </authorList>
    </citation>
    <scope>IDENTIFICATION</scope>
</reference>
<dbReference type="Proteomes" id="UP000261660">
    <property type="component" value="Unplaced"/>
</dbReference>
<evidence type="ECO:0000313" key="10">
    <source>
        <dbReference type="Proteomes" id="UP000261660"/>
    </source>
</evidence>
<dbReference type="InterPro" id="IPR052051">
    <property type="entry name" value="TCR_complex_component"/>
</dbReference>
<evidence type="ECO:0000256" key="7">
    <source>
        <dbReference type="ARBA" id="ARBA00023180"/>
    </source>
</evidence>
<keyword evidence="7" id="KW-0325">Glycoprotein</keyword>
<dbReference type="Gene3D" id="2.60.40.10">
    <property type="entry name" value="Immunoglobulins"/>
    <property type="match status" value="2"/>
</dbReference>
<evidence type="ECO:0000259" key="8">
    <source>
        <dbReference type="PROSITE" id="PS50835"/>
    </source>
</evidence>
<accession>A0A3Q3EVG5</accession>
<name>A0A3Q3EVG5_9LABR</name>
<dbReference type="InterPro" id="IPR013106">
    <property type="entry name" value="Ig_V-set"/>
</dbReference>
<dbReference type="CDD" id="cd00099">
    <property type="entry name" value="IgV"/>
    <property type="match status" value="1"/>
</dbReference>
<dbReference type="Pfam" id="PF07686">
    <property type="entry name" value="V-set"/>
    <property type="match status" value="1"/>
</dbReference>
<evidence type="ECO:0000256" key="6">
    <source>
        <dbReference type="ARBA" id="ARBA00023157"/>
    </source>
</evidence>
<protein>
    <recommendedName>
        <fullName evidence="8">Ig-like domain-containing protein</fullName>
    </recommendedName>
</protein>
<dbReference type="SMART" id="SM00406">
    <property type="entry name" value="IGv"/>
    <property type="match status" value="1"/>
</dbReference>
<keyword evidence="2" id="KW-1003">Cell membrane</keyword>
<dbReference type="STRING" id="56723.ENSLBEP00000009408"/>
<dbReference type="AlphaFoldDB" id="A0A3Q3EVG5"/>
<dbReference type="GO" id="GO:0005886">
    <property type="term" value="C:plasma membrane"/>
    <property type="evidence" value="ECO:0007669"/>
    <property type="project" value="UniProtKB-SubCell"/>
</dbReference>
<dbReference type="InterPro" id="IPR013783">
    <property type="entry name" value="Ig-like_fold"/>
</dbReference>
<dbReference type="PANTHER" id="PTHR19433:SF127">
    <property type="entry name" value="NITR9"/>
    <property type="match status" value="1"/>
</dbReference>
<evidence type="ECO:0000256" key="4">
    <source>
        <dbReference type="ARBA" id="ARBA00022859"/>
    </source>
</evidence>
<dbReference type="GO" id="GO:0002376">
    <property type="term" value="P:immune system process"/>
    <property type="evidence" value="ECO:0007669"/>
    <property type="project" value="UniProtKB-KW"/>
</dbReference>
<feature type="domain" description="Ig-like" evidence="8">
    <location>
        <begin position="119"/>
        <end position="245"/>
    </location>
</feature>
<dbReference type="InterPro" id="IPR036179">
    <property type="entry name" value="Ig-like_dom_sf"/>
</dbReference>
<dbReference type="Ensembl" id="ENSLBET00000012012.1">
    <property type="protein sequence ID" value="ENSLBEP00000011421.1"/>
    <property type="gene ID" value="ENSLBEG00000008794.1"/>
</dbReference>
<dbReference type="SUPFAM" id="SSF48726">
    <property type="entry name" value="Immunoglobulin"/>
    <property type="match status" value="2"/>
</dbReference>
<keyword evidence="4" id="KW-0391">Immunity</keyword>
<dbReference type="GO" id="GO:0009617">
    <property type="term" value="P:response to bacterium"/>
    <property type="evidence" value="ECO:0007669"/>
    <property type="project" value="TreeGrafter"/>
</dbReference>
<dbReference type="InterPro" id="IPR003599">
    <property type="entry name" value="Ig_sub"/>
</dbReference>
<sequence length="321" mass="35293">DVSIFLSWGLRSHPISHVVIQTCEDTLPPVTTVGLGEPVTLTCVLPDIKSQIVFWYKQSAGERLKLMVTLGGNGKPLFETEFSSSLFDANISENMSNLTILTTTQEDEGMYHCAALEWPKISWSGTYVSLKGTVVQEPTVSDQLRPGDLMSLQCSVLSDPDSKTCPGGHSVLWFRAGSHESRPDIIYTAGNRRDGCEERSASQKSCVHHFSKNISSSDAGTYYCAVDTCGRLLFGDGTKVDTSLNVVVFSRCMSSVRNTLVFIVLRSSFSCHCVCKTILSSAQADAENKLNYAALNFSARKPRGRKKREFSEDSVYAQVKL</sequence>
<evidence type="ECO:0000256" key="3">
    <source>
        <dbReference type="ARBA" id="ARBA00022729"/>
    </source>
</evidence>
<evidence type="ECO:0000256" key="1">
    <source>
        <dbReference type="ARBA" id="ARBA00004236"/>
    </source>
</evidence>
<dbReference type="Ensembl" id="ENSLBET00000009928.1">
    <property type="protein sequence ID" value="ENSLBEP00000009408.1"/>
    <property type="gene ID" value="ENSLBEG00000007263.1"/>
</dbReference>
<feature type="domain" description="Ig-like" evidence="8">
    <location>
        <begin position="14"/>
        <end position="115"/>
    </location>
</feature>
<evidence type="ECO:0000256" key="2">
    <source>
        <dbReference type="ARBA" id="ARBA00022475"/>
    </source>
</evidence>
<keyword evidence="5" id="KW-0472">Membrane</keyword>
<dbReference type="GeneTree" id="ENSGT01030000234530"/>
<dbReference type="SMART" id="SM00409">
    <property type="entry name" value="IG"/>
    <property type="match status" value="2"/>
</dbReference>
<dbReference type="PROSITE" id="PS50835">
    <property type="entry name" value="IG_LIKE"/>
    <property type="match status" value="2"/>
</dbReference>
<evidence type="ECO:0000313" key="9">
    <source>
        <dbReference type="Ensembl" id="ENSLBEP00000011421.1"/>
    </source>
</evidence>
<keyword evidence="10" id="KW-1185">Reference proteome</keyword>